<feature type="transmembrane region" description="Helical" evidence="7">
    <location>
        <begin position="73"/>
        <end position="95"/>
    </location>
</feature>
<evidence type="ECO:0000256" key="6">
    <source>
        <dbReference type="ARBA" id="ARBA00023136"/>
    </source>
</evidence>
<evidence type="ECO:0000256" key="4">
    <source>
        <dbReference type="ARBA" id="ARBA00022692"/>
    </source>
</evidence>
<proteinExistence type="predicted"/>
<gene>
    <name evidence="9" type="ORF">FPZ45_08990</name>
</gene>
<feature type="domain" description="ABC transmembrane type-1" evidence="8">
    <location>
        <begin position="70"/>
        <end position="284"/>
    </location>
</feature>
<evidence type="ECO:0000256" key="7">
    <source>
        <dbReference type="SAM" id="Phobius"/>
    </source>
</evidence>
<feature type="transmembrane region" description="Helical" evidence="7">
    <location>
        <begin position="218"/>
        <end position="240"/>
    </location>
</feature>
<dbReference type="InterPro" id="IPR035906">
    <property type="entry name" value="MetI-like_sf"/>
</dbReference>
<name>A0A559JN25_9BACL</name>
<dbReference type="PANTHER" id="PTHR43227:SF11">
    <property type="entry name" value="BLL4140 PROTEIN"/>
    <property type="match status" value="1"/>
</dbReference>
<dbReference type="SUPFAM" id="SSF161098">
    <property type="entry name" value="MetI-like"/>
    <property type="match status" value="1"/>
</dbReference>
<sequence>MISNRSKYTTAALFLLPAFVVYTVLLIYPVLQSVYMSFYEWNGIASSNLVFAGLRNYETMFDMPEFWTALKNVLKFVLIGFALQMPLSFFLGYLISLKMKGIRFFKTAFFMPVVLPMTAVGLMWTFILFPNGGLFNTLLTEIGLGGLVRSWLGDTTVVTYTLPMINMWVYAGLNMIIFSAGIVGIPEQLYQAAAIDGATGWRKLRYITIPLLKDTFKIYAVTCLTGSLRVFDIIFVMTSGGPNGASDVPATMLYYQGFKYMNFGLANSIGTFILVAGLTLSILTNRYLSSDK</sequence>
<dbReference type="EMBL" id="VNJJ01000004">
    <property type="protein sequence ID" value="TVY01273.1"/>
    <property type="molecule type" value="Genomic_DNA"/>
</dbReference>
<dbReference type="GO" id="GO:0055085">
    <property type="term" value="P:transmembrane transport"/>
    <property type="evidence" value="ECO:0007669"/>
    <property type="project" value="InterPro"/>
</dbReference>
<dbReference type="InterPro" id="IPR000515">
    <property type="entry name" value="MetI-like"/>
</dbReference>
<evidence type="ECO:0000256" key="5">
    <source>
        <dbReference type="ARBA" id="ARBA00022989"/>
    </source>
</evidence>
<evidence type="ECO:0000313" key="9">
    <source>
        <dbReference type="EMBL" id="TVY01273.1"/>
    </source>
</evidence>
<dbReference type="AlphaFoldDB" id="A0A559JN25"/>
<dbReference type="Proteomes" id="UP000316330">
    <property type="component" value="Unassembled WGS sequence"/>
</dbReference>
<keyword evidence="10" id="KW-1185">Reference proteome</keyword>
<dbReference type="PROSITE" id="PS50928">
    <property type="entry name" value="ABC_TM1"/>
    <property type="match status" value="1"/>
</dbReference>
<feature type="transmembrane region" description="Helical" evidence="7">
    <location>
        <begin position="107"/>
        <end position="129"/>
    </location>
</feature>
<organism evidence="9 10">
    <name type="scientific">Cohnella terricola</name>
    <dbReference type="NCBI Taxonomy" id="1289167"/>
    <lineage>
        <taxon>Bacteria</taxon>
        <taxon>Bacillati</taxon>
        <taxon>Bacillota</taxon>
        <taxon>Bacilli</taxon>
        <taxon>Bacillales</taxon>
        <taxon>Paenibacillaceae</taxon>
        <taxon>Cohnella</taxon>
    </lineage>
</organism>
<feature type="transmembrane region" description="Helical" evidence="7">
    <location>
        <begin position="12"/>
        <end position="31"/>
    </location>
</feature>
<reference evidence="9 10" key="1">
    <citation type="submission" date="2019-07" db="EMBL/GenBank/DDBJ databases">
        <authorList>
            <person name="Kim J."/>
        </authorList>
    </citation>
    <scope>NUCLEOTIDE SEQUENCE [LARGE SCALE GENOMIC DNA]</scope>
    <source>
        <strain evidence="9 10">G13</strain>
    </source>
</reference>
<evidence type="ECO:0000259" key="8">
    <source>
        <dbReference type="PROSITE" id="PS50928"/>
    </source>
</evidence>
<dbReference type="RefSeq" id="WP_144700441.1">
    <property type="nucleotide sequence ID" value="NZ_VNJJ01000004.1"/>
</dbReference>
<keyword evidence="4 7" id="KW-0812">Transmembrane</keyword>
<keyword evidence="6 7" id="KW-0472">Membrane</keyword>
<dbReference type="Gene3D" id="1.10.3720.10">
    <property type="entry name" value="MetI-like"/>
    <property type="match status" value="1"/>
</dbReference>
<evidence type="ECO:0000256" key="2">
    <source>
        <dbReference type="ARBA" id="ARBA00022448"/>
    </source>
</evidence>
<evidence type="ECO:0000313" key="10">
    <source>
        <dbReference type="Proteomes" id="UP000316330"/>
    </source>
</evidence>
<dbReference type="GO" id="GO:0005886">
    <property type="term" value="C:plasma membrane"/>
    <property type="evidence" value="ECO:0007669"/>
    <property type="project" value="UniProtKB-SubCell"/>
</dbReference>
<comment type="caution">
    <text evidence="9">The sequence shown here is derived from an EMBL/GenBank/DDBJ whole genome shotgun (WGS) entry which is preliminary data.</text>
</comment>
<keyword evidence="2" id="KW-0813">Transport</keyword>
<accession>A0A559JN25</accession>
<keyword evidence="3" id="KW-1003">Cell membrane</keyword>
<dbReference type="InterPro" id="IPR050809">
    <property type="entry name" value="UgpAE/MalFG_permease"/>
</dbReference>
<comment type="subcellular location">
    <subcellularLocation>
        <location evidence="1">Cell membrane</location>
        <topology evidence="1">Multi-pass membrane protein</topology>
    </subcellularLocation>
</comment>
<dbReference type="OrthoDB" id="152280at2"/>
<keyword evidence="5 7" id="KW-1133">Transmembrane helix</keyword>
<evidence type="ECO:0000256" key="3">
    <source>
        <dbReference type="ARBA" id="ARBA00022475"/>
    </source>
</evidence>
<feature type="transmembrane region" description="Helical" evidence="7">
    <location>
        <begin position="167"/>
        <end position="185"/>
    </location>
</feature>
<dbReference type="PANTHER" id="PTHR43227">
    <property type="entry name" value="BLL4140 PROTEIN"/>
    <property type="match status" value="1"/>
</dbReference>
<protein>
    <submittedName>
        <fullName evidence="9">Sugar ABC transporter permease</fullName>
    </submittedName>
</protein>
<evidence type="ECO:0000256" key="1">
    <source>
        <dbReference type="ARBA" id="ARBA00004651"/>
    </source>
</evidence>
<dbReference type="CDD" id="cd06261">
    <property type="entry name" value="TM_PBP2"/>
    <property type="match status" value="1"/>
</dbReference>
<feature type="transmembrane region" description="Helical" evidence="7">
    <location>
        <begin position="260"/>
        <end position="283"/>
    </location>
</feature>